<dbReference type="GO" id="GO:0098542">
    <property type="term" value="P:defense response to other organism"/>
    <property type="evidence" value="ECO:0007669"/>
    <property type="project" value="InterPro"/>
</dbReference>
<proteinExistence type="predicted"/>
<keyword evidence="9" id="KW-1185">Reference proteome</keyword>
<evidence type="ECO:0000256" key="3">
    <source>
        <dbReference type="ARBA" id="ARBA00022989"/>
    </source>
</evidence>
<comment type="subcellular location">
    <subcellularLocation>
        <location evidence="1">Membrane</location>
        <topology evidence="1">Single-pass membrane protein</topology>
    </subcellularLocation>
</comment>
<dbReference type="GO" id="GO:0005886">
    <property type="term" value="C:plasma membrane"/>
    <property type="evidence" value="ECO:0007669"/>
    <property type="project" value="TreeGrafter"/>
</dbReference>
<evidence type="ECO:0000256" key="4">
    <source>
        <dbReference type="ARBA" id="ARBA00023136"/>
    </source>
</evidence>
<sequence>MADRVHPSNSPPRSITSSNISDELPPSHPPKPTPPETQPPVPQPPGTYIFQIPKDQIYKYPPPENAQRYNSGKKTRQSCCRRCCCFTLCFLLVFIIALAIATTVLYLIYRPKAPEYTVIDVAIKGVNLTSTGPISPEFILSMRANNKNNKLGIYYEKGSMVNLFYRDIELANGVMLVFYQTTNNVTVFRVPLKRSNVLLGNSVTTEMRSEQSKGRVPFFLKMRAPVKIKIGSVKTWEITVKVDCEITVDALTENSRIVSKDCDYGVRLW</sequence>
<organism evidence="8 9">
    <name type="scientific">Lithospermum erythrorhizon</name>
    <name type="common">Purple gromwell</name>
    <name type="synonym">Lithospermum officinale var. erythrorhizon</name>
    <dbReference type="NCBI Taxonomy" id="34254"/>
    <lineage>
        <taxon>Eukaryota</taxon>
        <taxon>Viridiplantae</taxon>
        <taxon>Streptophyta</taxon>
        <taxon>Embryophyta</taxon>
        <taxon>Tracheophyta</taxon>
        <taxon>Spermatophyta</taxon>
        <taxon>Magnoliopsida</taxon>
        <taxon>eudicotyledons</taxon>
        <taxon>Gunneridae</taxon>
        <taxon>Pentapetalae</taxon>
        <taxon>asterids</taxon>
        <taxon>lamiids</taxon>
        <taxon>Boraginales</taxon>
        <taxon>Boraginaceae</taxon>
        <taxon>Boraginoideae</taxon>
        <taxon>Lithospermeae</taxon>
        <taxon>Lithospermum</taxon>
    </lineage>
</organism>
<accession>A0AAV3QQE4</accession>
<keyword evidence="4 6" id="KW-0472">Membrane</keyword>
<dbReference type="PANTHER" id="PTHR31234:SF2">
    <property type="entry name" value="OS05G0199100 PROTEIN"/>
    <property type="match status" value="1"/>
</dbReference>
<evidence type="ECO:0000256" key="6">
    <source>
        <dbReference type="SAM" id="Phobius"/>
    </source>
</evidence>
<dbReference type="PANTHER" id="PTHR31234">
    <property type="entry name" value="LATE EMBRYOGENESIS ABUNDANT (LEA) HYDROXYPROLINE-RICH GLYCOPROTEIN FAMILY"/>
    <property type="match status" value="1"/>
</dbReference>
<feature type="domain" description="Late embryogenesis abundant protein LEA-2 subgroup" evidence="7">
    <location>
        <begin position="143"/>
        <end position="244"/>
    </location>
</feature>
<evidence type="ECO:0000259" key="7">
    <source>
        <dbReference type="Pfam" id="PF03168"/>
    </source>
</evidence>
<dbReference type="Pfam" id="PF03168">
    <property type="entry name" value="LEA_2"/>
    <property type="match status" value="1"/>
</dbReference>
<feature type="compositionally biased region" description="Polar residues" evidence="5">
    <location>
        <begin position="7"/>
        <end position="21"/>
    </location>
</feature>
<evidence type="ECO:0000313" key="9">
    <source>
        <dbReference type="Proteomes" id="UP001454036"/>
    </source>
</evidence>
<feature type="compositionally biased region" description="Pro residues" evidence="5">
    <location>
        <begin position="26"/>
        <end position="45"/>
    </location>
</feature>
<dbReference type="AlphaFoldDB" id="A0AAV3QQE4"/>
<protein>
    <recommendedName>
        <fullName evidence="7">Late embryogenesis abundant protein LEA-2 subgroup domain-containing protein</fullName>
    </recommendedName>
</protein>
<reference evidence="8 9" key="1">
    <citation type="submission" date="2024-01" db="EMBL/GenBank/DDBJ databases">
        <title>The complete chloroplast genome sequence of Lithospermum erythrorhizon: insights into the phylogenetic relationship among Boraginaceae species and the maternal lineages of purple gromwells.</title>
        <authorList>
            <person name="Okada T."/>
            <person name="Watanabe K."/>
        </authorList>
    </citation>
    <scope>NUCLEOTIDE SEQUENCE [LARGE SCALE GENOMIC DNA]</scope>
</reference>
<feature type="region of interest" description="Disordered" evidence="5">
    <location>
        <begin position="1"/>
        <end position="46"/>
    </location>
</feature>
<dbReference type="EMBL" id="BAABME010005007">
    <property type="protein sequence ID" value="GAA0164322.1"/>
    <property type="molecule type" value="Genomic_DNA"/>
</dbReference>
<keyword evidence="3 6" id="KW-1133">Transmembrane helix</keyword>
<keyword evidence="2 6" id="KW-0812">Transmembrane</keyword>
<name>A0AAV3QQE4_LITER</name>
<dbReference type="Proteomes" id="UP001454036">
    <property type="component" value="Unassembled WGS sequence"/>
</dbReference>
<evidence type="ECO:0000256" key="1">
    <source>
        <dbReference type="ARBA" id="ARBA00004167"/>
    </source>
</evidence>
<evidence type="ECO:0000313" key="8">
    <source>
        <dbReference type="EMBL" id="GAA0164322.1"/>
    </source>
</evidence>
<feature type="transmembrane region" description="Helical" evidence="6">
    <location>
        <begin position="83"/>
        <end position="109"/>
    </location>
</feature>
<dbReference type="InterPro" id="IPR004864">
    <property type="entry name" value="LEA_2"/>
</dbReference>
<gene>
    <name evidence="8" type="ORF">LIER_19987</name>
</gene>
<comment type="caution">
    <text evidence="8">The sequence shown here is derived from an EMBL/GenBank/DDBJ whole genome shotgun (WGS) entry which is preliminary data.</text>
</comment>
<evidence type="ECO:0000256" key="5">
    <source>
        <dbReference type="SAM" id="MobiDB-lite"/>
    </source>
</evidence>
<dbReference type="InterPro" id="IPR044839">
    <property type="entry name" value="NDR1-like"/>
</dbReference>
<evidence type="ECO:0000256" key="2">
    <source>
        <dbReference type="ARBA" id="ARBA00022692"/>
    </source>
</evidence>